<protein>
    <submittedName>
        <fullName evidence="1">Uncharacterized protein</fullName>
    </submittedName>
</protein>
<dbReference type="Proteomes" id="UP001059824">
    <property type="component" value="Chromosome"/>
</dbReference>
<dbReference type="InterPro" id="IPR010985">
    <property type="entry name" value="Ribbon_hlx_hlx"/>
</dbReference>
<gene>
    <name evidence="1" type="ORF">GII36_04155</name>
</gene>
<name>A0A857MN68_9BACT</name>
<evidence type="ECO:0000313" key="2">
    <source>
        <dbReference type="Proteomes" id="UP001059824"/>
    </source>
</evidence>
<dbReference type="KEGG" id="mama:GII36_04155"/>
<keyword evidence="2" id="KW-1185">Reference proteome</keyword>
<dbReference type="AlphaFoldDB" id="A0A857MN68"/>
<reference evidence="1" key="1">
    <citation type="journal article" date="2021" name="Nat. Microbiol.">
        <title>Cocultivation of an ultrasmall environmental parasitic bacterium with lytic ability against bacteria associated with wastewater foams.</title>
        <authorList>
            <person name="Batinovic S."/>
            <person name="Rose J.J.A."/>
            <person name="Ratcliffe J."/>
            <person name="Seviour R.J."/>
            <person name="Petrovski S."/>
        </authorList>
    </citation>
    <scope>NUCLEOTIDE SEQUENCE</scope>
    <source>
        <strain evidence="1">JR1</strain>
    </source>
</reference>
<organism evidence="1 2">
    <name type="scientific">Candidatus Mycosynbacter amalyticus</name>
    <dbReference type="NCBI Taxonomy" id="2665156"/>
    <lineage>
        <taxon>Bacteria</taxon>
        <taxon>Candidatus Saccharimonadota</taxon>
        <taxon>Candidatus Saccharimonadota incertae sedis</taxon>
        <taxon>Candidatus Mycosynbacter</taxon>
    </lineage>
</organism>
<accession>A0A857MN68</accession>
<sequence length="67" mass="7706">MSRKIVSMQIRVTDDLRERAKAVAKKHGLTLSELVLQLLAQTGDKQLKDLVNKELKERPKPGRPWDK</sequence>
<dbReference type="InterPro" id="IPR045944">
    <property type="entry name" value="DUF6364"/>
</dbReference>
<dbReference type="InterPro" id="IPR013321">
    <property type="entry name" value="Arc_rbn_hlx_hlx"/>
</dbReference>
<dbReference type="SUPFAM" id="SSF47598">
    <property type="entry name" value="Ribbon-helix-helix"/>
    <property type="match status" value="1"/>
</dbReference>
<dbReference type="Gene3D" id="1.10.1220.10">
    <property type="entry name" value="Met repressor-like"/>
    <property type="match status" value="1"/>
</dbReference>
<dbReference type="GO" id="GO:0006355">
    <property type="term" value="P:regulation of DNA-templated transcription"/>
    <property type="evidence" value="ECO:0007669"/>
    <property type="project" value="InterPro"/>
</dbReference>
<proteinExistence type="predicted"/>
<dbReference type="Pfam" id="PF19891">
    <property type="entry name" value="DUF6364"/>
    <property type="match status" value="1"/>
</dbReference>
<dbReference type="EMBL" id="CP045921">
    <property type="protein sequence ID" value="QHN43022.1"/>
    <property type="molecule type" value="Genomic_DNA"/>
</dbReference>
<evidence type="ECO:0000313" key="1">
    <source>
        <dbReference type="EMBL" id="QHN43022.1"/>
    </source>
</evidence>